<comment type="caution">
    <text evidence="7">The sequence shown here is derived from an EMBL/GenBank/DDBJ whole genome shotgun (WGS) entry which is preliminary data.</text>
</comment>
<dbReference type="PANTHER" id="PTHR30086:SF17">
    <property type="entry name" value="LYSE FAMILY TRANSLOCATOR"/>
    <property type="match status" value="1"/>
</dbReference>
<comment type="subcellular location">
    <subcellularLocation>
        <location evidence="1">Cell membrane</location>
        <topology evidence="1">Multi-pass membrane protein</topology>
    </subcellularLocation>
</comment>
<dbReference type="GO" id="GO:0015171">
    <property type="term" value="F:amino acid transmembrane transporter activity"/>
    <property type="evidence" value="ECO:0007669"/>
    <property type="project" value="TreeGrafter"/>
</dbReference>
<evidence type="ECO:0000256" key="2">
    <source>
        <dbReference type="ARBA" id="ARBA00022475"/>
    </source>
</evidence>
<dbReference type="Pfam" id="PF01810">
    <property type="entry name" value="LysE"/>
    <property type="match status" value="1"/>
</dbReference>
<keyword evidence="3 6" id="KW-0812">Transmembrane</keyword>
<evidence type="ECO:0000256" key="3">
    <source>
        <dbReference type="ARBA" id="ARBA00022692"/>
    </source>
</evidence>
<evidence type="ECO:0000256" key="4">
    <source>
        <dbReference type="ARBA" id="ARBA00022989"/>
    </source>
</evidence>
<organism evidence="7 8">
    <name type="scientific">Vibrio viridaestus</name>
    <dbReference type="NCBI Taxonomy" id="2487322"/>
    <lineage>
        <taxon>Bacteria</taxon>
        <taxon>Pseudomonadati</taxon>
        <taxon>Pseudomonadota</taxon>
        <taxon>Gammaproteobacteria</taxon>
        <taxon>Vibrionales</taxon>
        <taxon>Vibrionaceae</taxon>
        <taxon>Vibrio</taxon>
    </lineage>
</organism>
<dbReference type="AlphaFoldDB" id="A0A3N9TDJ5"/>
<feature type="transmembrane region" description="Helical" evidence="6">
    <location>
        <begin position="191"/>
        <end position="215"/>
    </location>
</feature>
<dbReference type="GO" id="GO:0005886">
    <property type="term" value="C:plasma membrane"/>
    <property type="evidence" value="ECO:0007669"/>
    <property type="project" value="UniProtKB-SubCell"/>
</dbReference>
<dbReference type="InterPro" id="IPR001123">
    <property type="entry name" value="LeuE-type"/>
</dbReference>
<keyword evidence="4 6" id="KW-1133">Transmembrane helix</keyword>
<feature type="transmembrane region" description="Helical" evidence="6">
    <location>
        <begin position="136"/>
        <end position="152"/>
    </location>
</feature>
<proteinExistence type="predicted"/>
<feature type="transmembrane region" description="Helical" evidence="6">
    <location>
        <begin position="158"/>
        <end position="179"/>
    </location>
</feature>
<feature type="transmembrane region" description="Helical" evidence="6">
    <location>
        <begin position="42"/>
        <end position="65"/>
    </location>
</feature>
<gene>
    <name evidence="7" type="ORF">EES38_18055</name>
</gene>
<evidence type="ECO:0000256" key="1">
    <source>
        <dbReference type="ARBA" id="ARBA00004651"/>
    </source>
</evidence>
<evidence type="ECO:0000313" key="8">
    <source>
        <dbReference type="Proteomes" id="UP000281112"/>
    </source>
</evidence>
<keyword evidence="8" id="KW-1185">Reference proteome</keyword>
<feature type="transmembrane region" description="Helical" evidence="6">
    <location>
        <begin position="6"/>
        <end position="30"/>
    </location>
</feature>
<name>A0A3N9TDJ5_9VIBR</name>
<keyword evidence="5 6" id="KW-0472">Membrane</keyword>
<dbReference type="PANTHER" id="PTHR30086">
    <property type="entry name" value="ARGININE EXPORTER PROTEIN ARGO"/>
    <property type="match status" value="1"/>
</dbReference>
<dbReference type="Proteomes" id="UP000281112">
    <property type="component" value="Unassembled WGS sequence"/>
</dbReference>
<protein>
    <submittedName>
        <fullName evidence="7">LysE family translocator</fullName>
    </submittedName>
</protein>
<evidence type="ECO:0000256" key="6">
    <source>
        <dbReference type="SAM" id="Phobius"/>
    </source>
</evidence>
<evidence type="ECO:0000256" key="5">
    <source>
        <dbReference type="ARBA" id="ARBA00023136"/>
    </source>
</evidence>
<dbReference type="PIRSF" id="PIRSF006324">
    <property type="entry name" value="LeuE"/>
    <property type="match status" value="1"/>
</dbReference>
<feature type="transmembrane region" description="Helical" evidence="6">
    <location>
        <begin position="71"/>
        <end position="92"/>
    </location>
</feature>
<keyword evidence="2" id="KW-1003">Cell membrane</keyword>
<reference evidence="7 8" key="1">
    <citation type="submission" date="2018-11" db="EMBL/GenBank/DDBJ databases">
        <title>Vibrio LJC006 sp. nov., isolated from seawater during the bloom of the enteromorpha.</title>
        <authorList>
            <person name="Liang J."/>
        </authorList>
    </citation>
    <scope>NUCLEOTIDE SEQUENCE [LARGE SCALE GENOMIC DNA]</scope>
    <source>
        <strain evidence="7 8">LJC006</strain>
    </source>
</reference>
<dbReference type="RefSeq" id="WP_124938612.1">
    <property type="nucleotide sequence ID" value="NZ_RJVQ01000010.1"/>
</dbReference>
<dbReference type="EMBL" id="RJVQ01000010">
    <property type="protein sequence ID" value="RQW61763.1"/>
    <property type="molecule type" value="Genomic_DNA"/>
</dbReference>
<evidence type="ECO:0000313" key="7">
    <source>
        <dbReference type="EMBL" id="RQW61763.1"/>
    </source>
</evidence>
<dbReference type="OrthoDB" id="581870at2"/>
<accession>A0A3N9TDJ5</accession>
<sequence length="219" mass="23798">MNEVSILATLATIHFIALMSPGPDFALVVYNSTRQGKSTGIAIAFGLSLGILTHSILSIAGISLLVHQHPLWFAVIQILGGSYLLSLGYGALASVYSRQKQQNESSASHEQKTIRLNSHSEAISKGFLTNILNPKALVFFISLMSTLVPVGMSLEGKLMALFILWSLAFIWFALLAWLLSTRKMQNLIQSAAKYIDGICGLIFSLIGITILFTSITKLI</sequence>